<keyword evidence="2" id="KW-1185">Reference proteome</keyword>
<dbReference type="EMBL" id="LSSL01000230">
    <property type="protein sequence ID" value="OLY85119.1"/>
    <property type="molecule type" value="Genomic_DNA"/>
</dbReference>
<dbReference type="OrthoDB" id="271745at2759"/>
<organism evidence="1 2">
    <name type="scientific">Smittium mucronatum</name>
    <dbReference type="NCBI Taxonomy" id="133383"/>
    <lineage>
        <taxon>Eukaryota</taxon>
        <taxon>Fungi</taxon>
        <taxon>Fungi incertae sedis</taxon>
        <taxon>Zoopagomycota</taxon>
        <taxon>Kickxellomycotina</taxon>
        <taxon>Harpellomycetes</taxon>
        <taxon>Harpellales</taxon>
        <taxon>Legeriomycetaceae</taxon>
        <taxon>Smittium</taxon>
    </lineage>
</organism>
<evidence type="ECO:0000313" key="1">
    <source>
        <dbReference type="EMBL" id="OLY85119.1"/>
    </source>
</evidence>
<dbReference type="AlphaFoldDB" id="A0A1R0H7K4"/>
<accession>A0A1R0H7K4</accession>
<dbReference type="Proteomes" id="UP000187455">
    <property type="component" value="Unassembled WGS sequence"/>
</dbReference>
<protein>
    <submittedName>
        <fullName evidence="1">Uncharacterized protein</fullName>
    </submittedName>
</protein>
<sequence length="231" mass="25737">MIIKAKSLKSVLSQTLTADVVMCARDGVLLSEAHSPNFSMELDLSTDSPHLLLQKTPEASELTNSLIQNPLSLPSDSNKGLVSNYNSFETYESSSRVNTPVISVNDANFSSFKDSREPSIESYSKNQLTTSTSESIKSYLAIIATLWTRYERLNSFVGAYNDTEEPSFDHQIDNDLDVLSIESMSQKTIIMSFHQHRLLLLGSPSIPLGLLKAKVNFFSFLPSTHFYFSFS</sequence>
<name>A0A1R0H7K4_9FUNG</name>
<comment type="caution">
    <text evidence="1">The sequence shown here is derived from an EMBL/GenBank/DDBJ whole genome shotgun (WGS) entry which is preliminary data.</text>
</comment>
<reference evidence="1 2" key="1">
    <citation type="journal article" date="2016" name="Mol. Biol. Evol.">
        <title>Genome-Wide Survey of Gut Fungi (Harpellales) Reveals the First Horizontally Transferred Ubiquitin Gene from a Mosquito Host.</title>
        <authorList>
            <person name="Wang Y."/>
            <person name="White M.M."/>
            <person name="Kvist S."/>
            <person name="Moncalvo J.M."/>
        </authorList>
    </citation>
    <scope>NUCLEOTIDE SEQUENCE [LARGE SCALE GENOMIC DNA]</scope>
    <source>
        <strain evidence="1 2">ALG-7-W6</strain>
    </source>
</reference>
<evidence type="ECO:0000313" key="2">
    <source>
        <dbReference type="Proteomes" id="UP000187455"/>
    </source>
</evidence>
<gene>
    <name evidence="1" type="ORF">AYI68_g699</name>
</gene>
<proteinExistence type="predicted"/>
<dbReference type="Gene3D" id="3.30.450.30">
    <property type="entry name" value="Dynein light chain 2a, cytoplasmic"/>
    <property type="match status" value="1"/>
</dbReference>